<dbReference type="GO" id="GO:0005829">
    <property type="term" value="C:cytosol"/>
    <property type="evidence" value="ECO:0007669"/>
    <property type="project" value="TreeGrafter"/>
</dbReference>
<accession>A0A1G1WRR9</accession>
<dbReference type="EMBL" id="MHCZ01000003">
    <property type="protein sequence ID" value="OGY30452.1"/>
    <property type="molecule type" value="Genomic_DNA"/>
</dbReference>
<proteinExistence type="inferred from homology"/>
<keyword evidence="4" id="KW-0547">Nucleotide-binding</keyword>
<comment type="catalytic activity">
    <reaction evidence="1 8">
        <text>(2R)-3-phosphoglycerate + ATP = (2R)-3-phospho-glyceroyl phosphate + ADP</text>
        <dbReference type="Rhea" id="RHEA:14801"/>
        <dbReference type="ChEBI" id="CHEBI:30616"/>
        <dbReference type="ChEBI" id="CHEBI:57604"/>
        <dbReference type="ChEBI" id="CHEBI:58272"/>
        <dbReference type="ChEBI" id="CHEBI:456216"/>
        <dbReference type="EC" id="2.7.2.3"/>
    </reaction>
</comment>
<evidence type="ECO:0000256" key="1">
    <source>
        <dbReference type="ARBA" id="ARBA00000642"/>
    </source>
</evidence>
<feature type="binding site" evidence="7">
    <location>
        <position position="228"/>
    </location>
    <ligand>
        <name>ATP</name>
        <dbReference type="ChEBI" id="CHEBI:30616"/>
    </ligand>
</feature>
<feature type="binding site" evidence="7">
    <location>
        <position position="188"/>
    </location>
    <ligand>
        <name>ATP</name>
        <dbReference type="ChEBI" id="CHEBI:30616"/>
    </ligand>
</feature>
<dbReference type="PIRSF" id="PIRSF000724">
    <property type="entry name" value="Pgk"/>
    <property type="match status" value="1"/>
</dbReference>
<dbReference type="SUPFAM" id="SSF53748">
    <property type="entry name" value="Phosphoglycerate kinase"/>
    <property type="match status" value="1"/>
</dbReference>
<sequence>MNLLKNASASEKRAIVWSDLDVPVEEGKVVDNTRLQVSTQTIKFLLGKGSKVLLIGHLGRPEGRDQDFSLKPVAEEFEKLLSRPVELLSEITQPFTDLALLENIRFWPEEEEKKESFAQKISGLGDFYVNDCFSTSHHAGATMLFLPKLLPAYCGLALEKEVTELAQILKNPKRPLLAILAGAKLETKLPAILNMSKIADKVLVAGKLMFEFKEKLPNIVVASDDVDGADIGPASIKRFKEEIALAATIVWNGTMGRYEDPRYLEGTKEIAQAVAASGSYTIVGGGDTVAVLHELGYLTRFNHVSMGGGAMLEFLAGKRLAGLATIGYYNG</sequence>
<feature type="binding site" evidence="7">
    <location>
        <begin position="285"/>
        <end position="288"/>
    </location>
    <ligand>
        <name>ATP</name>
        <dbReference type="ChEBI" id="CHEBI:30616"/>
    </ligand>
</feature>
<evidence type="ECO:0000256" key="5">
    <source>
        <dbReference type="ARBA" id="ARBA00022777"/>
    </source>
</evidence>
<evidence type="ECO:0000256" key="3">
    <source>
        <dbReference type="ARBA" id="ARBA00022679"/>
    </source>
</evidence>
<dbReference type="InterPro" id="IPR015824">
    <property type="entry name" value="Phosphoglycerate_kinase_N"/>
</dbReference>
<dbReference type="GO" id="GO:0004618">
    <property type="term" value="F:phosphoglycerate kinase activity"/>
    <property type="evidence" value="ECO:0007669"/>
    <property type="project" value="UniProtKB-EC"/>
</dbReference>
<dbReference type="STRING" id="1802603.A3F35_01880"/>
<dbReference type="InterPro" id="IPR001576">
    <property type="entry name" value="Phosphoglycerate_kinase"/>
</dbReference>
<evidence type="ECO:0000256" key="6">
    <source>
        <dbReference type="ARBA" id="ARBA00022840"/>
    </source>
</evidence>
<dbReference type="Pfam" id="PF00162">
    <property type="entry name" value="PGK"/>
    <property type="match status" value="2"/>
</dbReference>
<dbReference type="PRINTS" id="PR00477">
    <property type="entry name" value="PHGLYCKINASE"/>
</dbReference>
<dbReference type="GO" id="GO:0005524">
    <property type="term" value="F:ATP binding"/>
    <property type="evidence" value="ECO:0007669"/>
    <property type="project" value="UniProtKB-KW"/>
</dbReference>
<keyword evidence="6 7" id="KW-0067">ATP-binding</keyword>
<dbReference type="PANTHER" id="PTHR11406">
    <property type="entry name" value="PHOSPHOGLYCERATE KINASE"/>
    <property type="match status" value="1"/>
</dbReference>
<evidence type="ECO:0000256" key="7">
    <source>
        <dbReference type="PIRSR" id="PIRSR000724-2"/>
    </source>
</evidence>
<dbReference type="EC" id="2.7.2.3" evidence="2 8"/>
<evidence type="ECO:0000313" key="10">
    <source>
        <dbReference type="Proteomes" id="UP000178068"/>
    </source>
</evidence>
<reference evidence="9 10" key="1">
    <citation type="journal article" date="2016" name="Nat. Commun.">
        <title>Thousands of microbial genomes shed light on interconnected biogeochemical processes in an aquifer system.</title>
        <authorList>
            <person name="Anantharaman K."/>
            <person name="Brown C.T."/>
            <person name="Hug L.A."/>
            <person name="Sharon I."/>
            <person name="Castelle C.J."/>
            <person name="Probst A.J."/>
            <person name="Thomas B.C."/>
            <person name="Singh A."/>
            <person name="Wilkins M.J."/>
            <person name="Karaoz U."/>
            <person name="Brodie E.L."/>
            <person name="Williams K.H."/>
            <person name="Hubbard S.S."/>
            <person name="Banfield J.F."/>
        </authorList>
    </citation>
    <scope>NUCLEOTIDE SEQUENCE [LARGE SCALE GENOMIC DNA]</scope>
</reference>
<dbReference type="AlphaFoldDB" id="A0A1G1WRR9"/>
<comment type="similarity">
    <text evidence="8">Belongs to the phosphoglycerate kinase family.</text>
</comment>
<feature type="binding site" evidence="7">
    <location>
        <position position="259"/>
    </location>
    <ligand>
        <name>ATP</name>
        <dbReference type="ChEBI" id="CHEBI:30616"/>
    </ligand>
</feature>
<evidence type="ECO:0000256" key="8">
    <source>
        <dbReference type="RuleBase" id="RU000532"/>
    </source>
</evidence>
<dbReference type="GO" id="GO:0006094">
    <property type="term" value="P:gluconeogenesis"/>
    <property type="evidence" value="ECO:0007669"/>
    <property type="project" value="TreeGrafter"/>
</dbReference>
<organism evidence="9 10">
    <name type="scientific">Candidatus Woykebacteria bacterium RIFCSPHIGHO2_12_FULL_45_10</name>
    <dbReference type="NCBI Taxonomy" id="1802603"/>
    <lineage>
        <taxon>Bacteria</taxon>
        <taxon>Candidatus Woykeibacteriota</taxon>
    </lineage>
</organism>
<name>A0A1G1WRR9_9BACT</name>
<dbReference type="Gene3D" id="3.40.50.1260">
    <property type="entry name" value="Phosphoglycerate kinase, N-terminal domain"/>
    <property type="match status" value="3"/>
</dbReference>
<comment type="caution">
    <text evidence="9">The sequence shown here is derived from an EMBL/GenBank/DDBJ whole genome shotgun (WGS) entry which is preliminary data.</text>
</comment>
<gene>
    <name evidence="9" type="ORF">A3F35_01880</name>
</gene>
<dbReference type="GO" id="GO:0043531">
    <property type="term" value="F:ADP binding"/>
    <property type="evidence" value="ECO:0007669"/>
    <property type="project" value="TreeGrafter"/>
</dbReference>
<evidence type="ECO:0000256" key="2">
    <source>
        <dbReference type="ARBA" id="ARBA00013061"/>
    </source>
</evidence>
<evidence type="ECO:0000256" key="4">
    <source>
        <dbReference type="ARBA" id="ARBA00022741"/>
    </source>
</evidence>
<protein>
    <recommendedName>
        <fullName evidence="2 8">Phosphoglycerate kinase</fullName>
        <ecNumber evidence="2 8">2.7.2.3</ecNumber>
    </recommendedName>
</protein>
<dbReference type="InterPro" id="IPR036043">
    <property type="entry name" value="Phosphoglycerate_kinase_sf"/>
</dbReference>
<dbReference type="GO" id="GO:0006096">
    <property type="term" value="P:glycolytic process"/>
    <property type="evidence" value="ECO:0007669"/>
    <property type="project" value="InterPro"/>
</dbReference>
<dbReference type="Proteomes" id="UP000178068">
    <property type="component" value="Unassembled WGS sequence"/>
</dbReference>
<evidence type="ECO:0000313" key="9">
    <source>
        <dbReference type="EMBL" id="OGY30452.1"/>
    </source>
</evidence>
<dbReference type="PANTHER" id="PTHR11406:SF23">
    <property type="entry name" value="PHOSPHOGLYCERATE KINASE 1, CHLOROPLASTIC-RELATED"/>
    <property type="match status" value="1"/>
</dbReference>
<keyword evidence="5 8" id="KW-0418">Kinase</keyword>
<keyword evidence="3 8" id="KW-0808">Transferase</keyword>